<dbReference type="SUPFAM" id="SSF54001">
    <property type="entry name" value="Cysteine proteinases"/>
    <property type="match status" value="1"/>
</dbReference>
<evidence type="ECO:0000313" key="2">
    <source>
        <dbReference type="EMBL" id="ADZ80007.1"/>
    </source>
</evidence>
<accession>F4C2C9</accession>
<dbReference type="KEGG" id="shg:Sph21_3469"/>
<proteinExistence type="predicted"/>
<dbReference type="AlphaFoldDB" id="F4C2C9"/>
<dbReference type="PATRIC" id="fig|743722.3.peg.3710"/>
<organism evidence="2">
    <name type="scientific">Sphingobacterium sp. (strain 21)</name>
    <dbReference type="NCBI Taxonomy" id="743722"/>
    <lineage>
        <taxon>Bacteria</taxon>
        <taxon>Pseudomonadati</taxon>
        <taxon>Bacteroidota</taxon>
        <taxon>Sphingobacteriia</taxon>
        <taxon>Sphingobacteriales</taxon>
        <taxon>Sphingobacteriaceae</taxon>
        <taxon>Sphingobacterium</taxon>
    </lineage>
</organism>
<protein>
    <submittedName>
        <fullName evidence="2">CHAP domain containing protein</fullName>
    </submittedName>
</protein>
<evidence type="ECO:0000259" key="1">
    <source>
        <dbReference type="Pfam" id="PF05257"/>
    </source>
</evidence>
<dbReference type="EMBL" id="CP002584">
    <property type="protein sequence ID" value="ADZ80007.1"/>
    <property type="molecule type" value="Genomic_DNA"/>
</dbReference>
<feature type="domain" description="Peptidase C51" evidence="1">
    <location>
        <begin position="64"/>
        <end position="148"/>
    </location>
</feature>
<dbReference type="Pfam" id="PF05257">
    <property type="entry name" value="CHAP"/>
    <property type="match status" value="1"/>
</dbReference>
<gene>
    <name evidence="2" type="ordered locus">Sph21_3469</name>
</gene>
<name>F4C2C9_SPHS2</name>
<dbReference type="eggNOG" id="COG3409">
    <property type="taxonomic scope" value="Bacteria"/>
</dbReference>
<dbReference type="STRING" id="743722.Sph21_3469"/>
<reference evidence="2" key="1">
    <citation type="submission" date="2011-03" db="EMBL/GenBank/DDBJ databases">
        <title>Complete sequence of Sphingobacterium sp. 21.</title>
        <authorList>
            <consortium name="US DOE Joint Genome Institute"/>
            <person name="Lucas S."/>
            <person name="Copeland A."/>
            <person name="Lapidus A."/>
            <person name="Cheng J.-F."/>
            <person name="Goodwin L."/>
            <person name="Pitluck S."/>
            <person name="Davenport K."/>
            <person name="Detter J.C."/>
            <person name="Han C."/>
            <person name="Tapia R."/>
            <person name="Land M."/>
            <person name="Hauser L."/>
            <person name="Kyrpides N."/>
            <person name="Ivanova N."/>
            <person name="Ovchinnikova G."/>
            <person name="Pagani I."/>
            <person name="Siebers A.K."/>
            <person name="Allgaier M."/>
            <person name="Thelen M.P."/>
            <person name="Hugenholtz P."/>
            <person name="Woyke T."/>
        </authorList>
    </citation>
    <scope>NUCLEOTIDE SEQUENCE</scope>
    <source>
        <strain evidence="2">21</strain>
    </source>
</reference>
<dbReference type="InterPro" id="IPR007921">
    <property type="entry name" value="CHAP_dom"/>
</dbReference>
<sequence length="178" mass="19889">MTQVRAYILCKMDDKYLLKAWPIVDDLPLAQRAMHIMLAQVGLKEEGNNQGHAVKLFLKSTGLSGGYAWCMAFVYWAFGEAAEELGVENPLIKTAGVLRQWNEISPEWKHTRNPEVGDIFIMDFGGGSGHTGMVTKVEDKFIHTIEGNTNAQGSRNGDGVYERVRNQSTIKGYIRVPE</sequence>
<dbReference type="InterPro" id="IPR038765">
    <property type="entry name" value="Papain-like_cys_pep_sf"/>
</dbReference>
<dbReference type="Gene3D" id="3.90.1720.10">
    <property type="entry name" value="endopeptidase domain like (from Nostoc punctiforme)"/>
    <property type="match status" value="1"/>
</dbReference>
<dbReference type="HOGENOM" id="CLU_129319_0_0_10"/>